<evidence type="ECO:0000256" key="3">
    <source>
        <dbReference type="PROSITE-ProRule" id="PRU00221"/>
    </source>
</evidence>
<proteinExistence type="predicted"/>
<dbReference type="EMBL" id="WUBL01000002">
    <property type="protein sequence ID" value="KAF2973145.1"/>
    <property type="molecule type" value="Genomic_DNA"/>
</dbReference>
<keyword evidence="7" id="KW-1185">Reference proteome</keyword>
<dbReference type="PROSITE" id="PS00678">
    <property type="entry name" value="WD_REPEATS_1"/>
    <property type="match status" value="2"/>
</dbReference>
<dbReference type="InterPro" id="IPR037190">
    <property type="entry name" value="LIS1_N"/>
</dbReference>
<feature type="domain" description="PAC1-like LisH-like dimerisation" evidence="5">
    <location>
        <begin position="6"/>
        <end position="41"/>
    </location>
</feature>
<dbReference type="SMART" id="SM00320">
    <property type="entry name" value="WD40"/>
    <property type="match status" value="4"/>
</dbReference>
<keyword evidence="1 3" id="KW-0853">WD repeat</keyword>
<dbReference type="AlphaFoldDB" id="A0A7C8IZN8"/>
<dbReference type="SUPFAM" id="SSF50978">
    <property type="entry name" value="WD40 repeat-like"/>
    <property type="match status" value="1"/>
</dbReference>
<dbReference type="CDD" id="cd00200">
    <property type="entry name" value="WD40"/>
    <property type="match status" value="1"/>
</dbReference>
<dbReference type="InterPro" id="IPR019775">
    <property type="entry name" value="WD40_repeat_CS"/>
</dbReference>
<accession>A0A7C8IZN8</accession>
<dbReference type="InterPro" id="IPR036291">
    <property type="entry name" value="NAD(P)-bd_dom_sf"/>
</dbReference>
<dbReference type="PRINTS" id="PR00320">
    <property type="entry name" value="GPROTEINBRPT"/>
</dbReference>
<dbReference type="SUPFAM" id="SSF109925">
    <property type="entry name" value="Lissencephaly-1 protein (Lis-1, PAF-AH alpha) N-terminal domain"/>
    <property type="match status" value="1"/>
</dbReference>
<feature type="repeat" description="WD" evidence="3">
    <location>
        <begin position="277"/>
        <end position="311"/>
    </location>
</feature>
<dbReference type="OrthoDB" id="10264588at2759"/>
<dbReference type="Gene3D" id="3.40.50.720">
    <property type="entry name" value="NAD(P)-binding Rossmann-like Domain"/>
    <property type="match status" value="1"/>
</dbReference>
<dbReference type="SUPFAM" id="SSF51735">
    <property type="entry name" value="NAD(P)-binding Rossmann-fold domains"/>
    <property type="match status" value="1"/>
</dbReference>
<dbReference type="PROSITE" id="PS50294">
    <property type="entry name" value="WD_REPEATS_REGION"/>
    <property type="match status" value="3"/>
</dbReference>
<feature type="domain" description="Ketoreductase (KR)" evidence="4">
    <location>
        <begin position="359"/>
        <end position="476"/>
    </location>
</feature>
<dbReference type="InParanoid" id="A0A7C8IZN8"/>
<dbReference type="InterPro" id="IPR015943">
    <property type="entry name" value="WD40/YVTN_repeat-like_dom_sf"/>
</dbReference>
<dbReference type="Pfam" id="PF08659">
    <property type="entry name" value="KR"/>
    <property type="match status" value="1"/>
</dbReference>
<sequence length="661" mass="73200">MSLLTSRQADELHKSIIAYLTANRLTAAVAALRTELNLNENEFDPATTDKYKGLLEKKMDECPVSLQIMDLESRNAALQSELDNATPVSLSMRNKDPSSWLPNSLPRSDLTIKLWDPANDYKNIRTLPGHDHSVSALRFIPGSANLLVSASRDQTLKIWDVITGFCLKTLRGHTGWVRDVFPSFDGRYLLSSGDDMTARLWDISSTTQAESKVTMFGHEHHIECCAIAPPAAYKYIALAAGLKKPPPTSSSAEYMATGSRDKTIRLWDARGTCILSLVGHDNWVRALVFHPGGKYLLSVSDDKTLRCWDLNQDGRCVKVIGEPYERFITSLQWAPSVLFGAFQPPSRFFPLRGPIPMAGTIIITGANGSVAVHAVQHLLSNAPENTLVLTVRNTSDSDLNTKRLRETADRFPNARISIRKLDLATLQAVNEFADTIAAEVVKGKLPPLAGIVCNAFHWNMIADPELTDDALEKTMQVNHISHSALVLRLLGRNSLERYPPSIPDDVDELVKAHPEADRQGRGFQNYANSKLAILMWTYALNRYLEKAVIDPGSIADSRALRTNTPAMLSCMQRFLLQPLRPVLRLVIPDVRSSADAGIDVAGIVLNRKHTGERGYLRLMIPGPSSAESLDQAKQQKLWVKTAEWAKITNKNTALEGGFCTY</sequence>
<evidence type="ECO:0000259" key="4">
    <source>
        <dbReference type="Pfam" id="PF08659"/>
    </source>
</evidence>
<dbReference type="Pfam" id="PF00400">
    <property type="entry name" value="WD40"/>
    <property type="match status" value="4"/>
</dbReference>
<reference evidence="6 7" key="1">
    <citation type="submission" date="2019-12" db="EMBL/GenBank/DDBJ databases">
        <title>Draft genome sequence of the ascomycete Xylaria multiplex DSM 110363.</title>
        <authorList>
            <person name="Buettner E."/>
            <person name="Kellner H."/>
        </authorList>
    </citation>
    <scope>NUCLEOTIDE SEQUENCE [LARGE SCALE GENOMIC DNA]</scope>
    <source>
        <strain evidence="6 7">DSM 110363</strain>
    </source>
</reference>
<dbReference type="InterPro" id="IPR013968">
    <property type="entry name" value="PKS_KR"/>
</dbReference>
<dbReference type="InterPro" id="IPR036322">
    <property type="entry name" value="WD40_repeat_dom_sf"/>
</dbReference>
<evidence type="ECO:0000256" key="1">
    <source>
        <dbReference type="ARBA" id="ARBA00022574"/>
    </source>
</evidence>
<evidence type="ECO:0000313" key="7">
    <source>
        <dbReference type="Proteomes" id="UP000481858"/>
    </source>
</evidence>
<dbReference type="PANTHER" id="PTHR44156">
    <property type="entry name" value="SUPERNUMERARY LIMBS, ISOFORM B-RELATED"/>
    <property type="match status" value="1"/>
</dbReference>
<evidence type="ECO:0000313" key="6">
    <source>
        <dbReference type="EMBL" id="KAF2973145.1"/>
    </source>
</evidence>
<name>A0A7C8IZN8_9PEZI</name>
<feature type="repeat" description="WD" evidence="3">
    <location>
        <begin position="170"/>
        <end position="211"/>
    </location>
</feature>
<feature type="repeat" description="WD" evidence="3">
    <location>
        <begin position="249"/>
        <end position="268"/>
    </location>
</feature>
<dbReference type="Gene3D" id="2.130.10.10">
    <property type="entry name" value="YVTN repeat-like/Quinoprotein amine dehydrogenase"/>
    <property type="match status" value="1"/>
</dbReference>
<evidence type="ECO:0000256" key="2">
    <source>
        <dbReference type="ARBA" id="ARBA00022737"/>
    </source>
</evidence>
<gene>
    <name evidence="6" type="ORF">GQX73_g274</name>
</gene>
<protein>
    <submittedName>
        <fullName evidence="6">Uncharacterized protein</fullName>
    </submittedName>
</protein>
<dbReference type="InterPro" id="IPR053299">
    <property type="entry name" value="ASTRA_WD_repeat"/>
</dbReference>
<dbReference type="InterPro" id="IPR056795">
    <property type="entry name" value="PAC1-like_LisH-like_dom"/>
</dbReference>
<dbReference type="Pfam" id="PF24951">
    <property type="entry name" value="LisH_PAC1"/>
    <property type="match status" value="1"/>
</dbReference>
<dbReference type="Gene3D" id="1.20.960.30">
    <property type="match status" value="1"/>
</dbReference>
<dbReference type="Proteomes" id="UP000481858">
    <property type="component" value="Unassembled WGS sequence"/>
</dbReference>
<evidence type="ECO:0000259" key="5">
    <source>
        <dbReference type="Pfam" id="PF24951"/>
    </source>
</evidence>
<dbReference type="InterPro" id="IPR001680">
    <property type="entry name" value="WD40_rpt"/>
</dbReference>
<feature type="repeat" description="WD" evidence="3">
    <location>
        <begin position="127"/>
        <end position="169"/>
    </location>
</feature>
<dbReference type="PROSITE" id="PS50082">
    <property type="entry name" value="WD_REPEATS_2"/>
    <property type="match status" value="4"/>
</dbReference>
<keyword evidence="2" id="KW-0677">Repeat</keyword>
<dbReference type="InterPro" id="IPR020472">
    <property type="entry name" value="WD40_PAC1"/>
</dbReference>
<organism evidence="6 7">
    <name type="scientific">Xylaria multiplex</name>
    <dbReference type="NCBI Taxonomy" id="323545"/>
    <lineage>
        <taxon>Eukaryota</taxon>
        <taxon>Fungi</taxon>
        <taxon>Dikarya</taxon>
        <taxon>Ascomycota</taxon>
        <taxon>Pezizomycotina</taxon>
        <taxon>Sordariomycetes</taxon>
        <taxon>Xylariomycetidae</taxon>
        <taxon>Xylariales</taxon>
        <taxon>Xylariaceae</taxon>
        <taxon>Xylaria</taxon>
    </lineage>
</organism>
<comment type="caution">
    <text evidence="6">The sequence shown here is derived from an EMBL/GenBank/DDBJ whole genome shotgun (WGS) entry which is preliminary data.</text>
</comment>